<sequence>MFKLNIMSVLCVCVALSACQTTTVSKDVQYTGQDARIRLYGQNQKPTIMTYEQAGKKIKINVGGGLGDAFSSMVGSVKNSHIGIAQTQTSLHFQDQNGLLSKAFYQEFVIPAATAVSVRNGFIGLTNISASPQQTTVQYQGSCRGAEMTFFPKAGKDYEVVANRKGAACGVSIFEVDRSGNTQEISLK</sequence>
<dbReference type="RefSeq" id="WP_308976439.1">
    <property type="nucleotide sequence ID" value="NZ_JAVIDL010000019.1"/>
</dbReference>
<evidence type="ECO:0000256" key="1">
    <source>
        <dbReference type="SAM" id="SignalP"/>
    </source>
</evidence>
<evidence type="ECO:0000313" key="2">
    <source>
        <dbReference type="EMBL" id="MDQ8936177.1"/>
    </source>
</evidence>
<feature type="signal peptide" evidence="1">
    <location>
        <begin position="1"/>
        <end position="17"/>
    </location>
</feature>
<evidence type="ECO:0000313" key="3">
    <source>
        <dbReference type="Proteomes" id="UP001243844"/>
    </source>
</evidence>
<reference evidence="2" key="1">
    <citation type="submission" date="2023-08" db="EMBL/GenBank/DDBJ databases">
        <title>Emergence of clinically-relevant ST2 carbapenem-resistant Acinetobacter baumannii strains in hospital sewages in Zhejiang, East of China.</title>
        <authorList>
            <person name="Kaichao C."/>
            <person name="Zhang R."/>
        </authorList>
    </citation>
    <scope>NUCLEOTIDE SEQUENCE</scope>
    <source>
        <strain evidence="2">M-RB-37</strain>
    </source>
</reference>
<dbReference type="EMBL" id="JAVIDL010000019">
    <property type="protein sequence ID" value="MDQ8936177.1"/>
    <property type="molecule type" value="Genomic_DNA"/>
</dbReference>
<dbReference type="Proteomes" id="UP001243844">
    <property type="component" value="Unassembled WGS sequence"/>
</dbReference>
<proteinExistence type="predicted"/>
<accession>A0AAW8J7Y3</accession>
<evidence type="ECO:0008006" key="4">
    <source>
        <dbReference type="Google" id="ProtNLM"/>
    </source>
</evidence>
<name>A0AAW8J7Y3_9GAMM</name>
<comment type="caution">
    <text evidence="2">The sequence shown here is derived from an EMBL/GenBank/DDBJ whole genome shotgun (WGS) entry which is preliminary data.</text>
</comment>
<feature type="chain" id="PRO_5043465632" description="Lipoprotein" evidence="1">
    <location>
        <begin position="18"/>
        <end position="188"/>
    </location>
</feature>
<keyword evidence="1" id="KW-0732">Signal</keyword>
<dbReference type="PROSITE" id="PS51257">
    <property type="entry name" value="PROKAR_LIPOPROTEIN"/>
    <property type="match status" value="1"/>
</dbReference>
<gene>
    <name evidence="2" type="ORF">RFH47_10610</name>
</gene>
<organism evidence="2 3">
    <name type="scientific">Acinetobacter rudis</name>
    <dbReference type="NCBI Taxonomy" id="632955"/>
    <lineage>
        <taxon>Bacteria</taxon>
        <taxon>Pseudomonadati</taxon>
        <taxon>Pseudomonadota</taxon>
        <taxon>Gammaproteobacteria</taxon>
        <taxon>Moraxellales</taxon>
        <taxon>Moraxellaceae</taxon>
        <taxon>Acinetobacter</taxon>
    </lineage>
</organism>
<dbReference type="AlphaFoldDB" id="A0AAW8J7Y3"/>
<protein>
    <recommendedName>
        <fullName evidence="4">Lipoprotein</fullName>
    </recommendedName>
</protein>